<comment type="subcellular location">
    <subcellularLocation>
        <location evidence="1">Cell membrane</location>
        <topology evidence="1">Multi-pass membrane protein</topology>
    </subcellularLocation>
</comment>
<dbReference type="RefSeq" id="WP_085578887.1">
    <property type="nucleotide sequence ID" value="NZ_JFKA01000001.1"/>
</dbReference>
<name>A0A1Y2L4S1_9PROT</name>
<dbReference type="Proteomes" id="UP000193391">
    <property type="component" value="Unassembled WGS sequence"/>
</dbReference>
<gene>
    <name evidence="7" type="ORF">TMES_01880</name>
</gene>
<evidence type="ECO:0000256" key="5">
    <source>
        <dbReference type="ARBA" id="ARBA00023136"/>
    </source>
</evidence>
<keyword evidence="8" id="KW-1185">Reference proteome</keyword>
<evidence type="ECO:0000313" key="7">
    <source>
        <dbReference type="EMBL" id="OSQ40540.1"/>
    </source>
</evidence>
<dbReference type="STRING" id="1293891.TMES_01880"/>
<dbReference type="PANTHER" id="PTHR30086:SF16">
    <property type="entry name" value="AMINO ACID EFFLUX PERMEASE RHTB FAMILY"/>
    <property type="match status" value="1"/>
</dbReference>
<sequence length="217" mass="22832">MTFTAWLSVATICILGAMTPGPSLAVVLRHSVGQSRQAGFACALAHGAGIGFYAVITMAGLGVLFQTVPVFREAVSILGALYLAWLAIKAWRGAGSAARFQNDNHAGAIADTLGHAARDGFMIAFLNPKIALFFLALFSQFVSADASWTSKIWLALTAAGIDCAWYCLVAIGFSHGAVLPWLRRNSGIIERLIAVLFLVIAARVLWGIVPGLTGVGA</sequence>
<evidence type="ECO:0000256" key="2">
    <source>
        <dbReference type="ARBA" id="ARBA00022475"/>
    </source>
</evidence>
<feature type="transmembrane region" description="Helical" evidence="6">
    <location>
        <begin position="153"/>
        <end position="179"/>
    </location>
</feature>
<feature type="transmembrane region" description="Helical" evidence="6">
    <location>
        <begin position="70"/>
        <end position="88"/>
    </location>
</feature>
<evidence type="ECO:0000256" key="6">
    <source>
        <dbReference type="SAM" id="Phobius"/>
    </source>
</evidence>
<keyword evidence="4 6" id="KW-1133">Transmembrane helix</keyword>
<feature type="transmembrane region" description="Helical" evidence="6">
    <location>
        <begin position="121"/>
        <end position="141"/>
    </location>
</feature>
<dbReference type="GO" id="GO:0015171">
    <property type="term" value="F:amino acid transmembrane transporter activity"/>
    <property type="evidence" value="ECO:0007669"/>
    <property type="project" value="TreeGrafter"/>
</dbReference>
<feature type="transmembrane region" description="Helical" evidence="6">
    <location>
        <begin position="6"/>
        <end position="28"/>
    </location>
</feature>
<evidence type="ECO:0000256" key="3">
    <source>
        <dbReference type="ARBA" id="ARBA00022692"/>
    </source>
</evidence>
<protein>
    <submittedName>
        <fullName evidence="7">Amino acid transporter LysE</fullName>
    </submittedName>
</protein>
<evidence type="ECO:0000256" key="4">
    <source>
        <dbReference type="ARBA" id="ARBA00022989"/>
    </source>
</evidence>
<organism evidence="7 8">
    <name type="scientific">Thalassospira mesophila</name>
    <dbReference type="NCBI Taxonomy" id="1293891"/>
    <lineage>
        <taxon>Bacteria</taxon>
        <taxon>Pseudomonadati</taxon>
        <taxon>Pseudomonadota</taxon>
        <taxon>Alphaproteobacteria</taxon>
        <taxon>Rhodospirillales</taxon>
        <taxon>Thalassospiraceae</taxon>
        <taxon>Thalassospira</taxon>
    </lineage>
</organism>
<keyword evidence="5 6" id="KW-0472">Membrane</keyword>
<feature type="transmembrane region" description="Helical" evidence="6">
    <location>
        <begin position="191"/>
        <end position="209"/>
    </location>
</feature>
<dbReference type="PANTHER" id="PTHR30086">
    <property type="entry name" value="ARGININE EXPORTER PROTEIN ARGO"/>
    <property type="match status" value="1"/>
</dbReference>
<dbReference type="Pfam" id="PF01810">
    <property type="entry name" value="LysE"/>
    <property type="match status" value="1"/>
</dbReference>
<evidence type="ECO:0000256" key="1">
    <source>
        <dbReference type="ARBA" id="ARBA00004651"/>
    </source>
</evidence>
<evidence type="ECO:0000313" key="8">
    <source>
        <dbReference type="Proteomes" id="UP000193391"/>
    </source>
</evidence>
<dbReference type="OrthoDB" id="9804822at2"/>
<comment type="caution">
    <text evidence="7">The sequence shown here is derived from an EMBL/GenBank/DDBJ whole genome shotgun (WGS) entry which is preliminary data.</text>
</comment>
<keyword evidence="3 6" id="KW-0812">Transmembrane</keyword>
<dbReference type="InterPro" id="IPR001123">
    <property type="entry name" value="LeuE-type"/>
</dbReference>
<keyword evidence="2" id="KW-1003">Cell membrane</keyword>
<dbReference type="GO" id="GO:0005886">
    <property type="term" value="C:plasma membrane"/>
    <property type="evidence" value="ECO:0007669"/>
    <property type="project" value="UniProtKB-SubCell"/>
</dbReference>
<dbReference type="EMBL" id="JFKA01000001">
    <property type="protein sequence ID" value="OSQ40540.1"/>
    <property type="molecule type" value="Genomic_DNA"/>
</dbReference>
<accession>A0A1Y2L4S1</accession>
<proteinExistence type="predicted"/>
<feature type="transmembrane region" description="Helical" evidence="6">
    <location>
        <begin position="40"/>
        <end position="64"/>
    </location>
</feature>
<reference evidence="7 8" key="1">
    <citation type="submission" date="2014-03" db="EMBL/GenBank/DDBJ databases">
        <title>The draft genome sequence of Thalassospira mesophila JCM 18969.</title>
        <authorList>
            <person name="Lai Q."/>
            <person name="Shao Z."/>
        </authorList>
    </citation>
    <scope>NUCLEOTIDE SEQUENCE [LARGE SCALE GENOMIC DNA]</scope>
    <source>
        <strain evidence="7 8">JCM 18969</strain>
    </source>
</reference>
<dbReference type="AlphaFoldDB" id="A0A1Y2L4S1"/>